<feature type="transmembrane region" description="Helical" evidence="1">
    <location>
        <begin position="301"/>
        <end position="318"/>
    </location>
</feature>
<sequence>MNFLLFELKKIRNIRFMYLLIAIPIIIVITIFTLRFFTDINFSEQERIKANQLLADLNWRIPDFYYAEQDPTTELSDEDALLYELIDQAERERFTYSVSAYYEEWTDMNKAKQKIWDLLLQIAEIDPELRSVNIEDLQMEKPVIDWAVEYDVGTHDFSTDQNSLFVLFKSFDWLFSLPAIMLVIFFFCLSIFLEPNYSVFKFSQVLPLSYVKIMGNKLVIFFAIIGTYIGSTIIGSLLISIFDSASLKAQLNYPLVKIAEGEMITKPFWQVLLFQILFFIGLTLLSLVIVAVLAKLFHNELFITFIVGAVGLIGMQMTRLSSTAKITFNPFAWLDTANFIFFQRTDRIITVLAILFIVVVCLTYFVLLRNLRLPKLKRKAKYRGIRKLSKSFLLRYEWLKLNRQSILFYSTAIIVAFTLFSAIDSYQYLEVQTDQAYQDYVNERDRLRNQVDSYPEIIEAYQQHLDNPDTHPNDLIWLEQFLNMYKSEQQVAESKLAEIEAIEADFLSGDLSVLNKIEHRRLKDDYLFVARTGEVQSSSTIPIDHVIFMPNAYINYRLSEWKIENEIDFVPPGGPYKTLLIPGYEESPRSGEMQPPSGIDREVFDFYLAEVDKEHRYLSGLNLLADLFNEYFYLVIFILLIGFYSLSYVREWDGQGTIRYLLVQPISLKRTFKSKMLSSLTMGFCFVAITSLLVFVIGSLLNGVGQLNFPFVQYVSDSLGLASKEAFIEIPMTMKFFRIIPLWQLLLMGLGLLLTNIVMINQLVYYLSTFAKNQWAIMATSILILGAGYIFSIILPFDFQQFLPFLYLDIGRILTGETAILENYQYLNWCTGMIVQSLAALGLTLLSLRRLRKFND</sequence>
<dbReference type="Proteomes" id="UP000006294">
    <property type="component" value="Chromosome"/>
</dbReference>
<feature type="transmembrane region" description="Helical" evidence="1">
    <location>
        <begin position="16"/>
        <end position="37"/>
    </location>
</feature>
<keyword evidence="1" id="KW-0812">Transmembrane</keyword>
<keyword evidence="3" id="KW-1185">Reference proteome</keyword>
<name>K0J5N9_AMPXN</name>
<feature type="transmembrane region" description="Helical" evidence="1">
    <location>
        <begin position="775"/>
        <end position="797"/>
    </location>
</feature>
<evidence type="ECO:0000256" key="1">
    <source>
        <dbReference type="SAM" id="Phobius"/>
    </source>
</evidence>
<dbReference type="eggNOG" id="COG1277">
    <property type="taxonomic scope" value="Bacteria"/>
</dbReference>
<feature type="transmembrane region" description="Helical" evidence="1">
    <location>
        <begin position="826"/>
        <end position="848"/>
    </location>
</feature>
<dbReference type="PANTHER" id="PTHR37305">
    <property type="entry name" value="INTEGRAL MEMBRANE PROTEIN-RELATED"/>
    <property type="match status" value="1"/>
</dbReference>
<feature type="transmembrane region" description="Helical" evidence="1">
    <location>
        <begin position="742"/>
        <end position="768"/>
    </location>
</feature>
<dbReference type="PANTHER" id="PTHR37305:SF1">
    <property type="entry name" value="MEMBRANE PROTEIN"/>
    <property type="match status" value="1"/>
</dbReference>
<protein>
    <submittedName>
        <fullName evidence="2">Uncharacterized protein</fullName>
    </submittedName>
</protein>
<evidence type="ECO:0000313" key="3">
    <source>
        <dbReference type="Proteomes" id="UP000006294"/>
    </source>
</evidence>
<organism evidence="2 3">
    <name type="scientific">Amphibacillus xylanus (strain ATCC 51415 / DSM 6626 / JCM 7361 / LMG 17667 / NBRC 15112 / Ep01)</name>
    <dbReference type="NCBI Taxonomy" id="698758"/>
    <lineage>
        <taxon>Bacteria</taxon>
        <taxon>Bacillati</taxon>
        <taxon>Bacillota</taxon>
        <taxon>Bacilli</taxon>
        <taxon>Bacillales</taxon>
        <taxon>Bacillaceae</taxon>
        <taxon>Amphibacillus</taxon>
    </lineage>
</organism>
<evidence type="ECO:0000313" key="2">
    <source>
        <dbReference type="EMBL" id="BAM48321.1"/>
    </source>
</evidence>
<proteinExistence type="predicted"/>
<keyword evidence="1" id="KW-0472">Membrane</keyword>
<gene>
    <name evidence="2" type="ordered locus">AXY_21890</name>
</gene>
<dbReference type="AlphaFoldDB" id="K0J5N9"/>
<feature type="transmembrane region" description="Helical" evidence="1">
    <location>
        <begin position="348"/>
        <end position="368"/>
    </location>
</feature>
<keyword evidence="1" id="KW-1133">Transmembrane helix</keyword>
<accession>K0J5N9</accession>
<feature type="transmembrane region" description="Helical" evidence="1">
    <location>
        <begin position="272"/>
        <end position="294"/>
    </location>
</feature>
<feature type="transmembrane region" description="Helical" evidence="1">
    <location>
        <begin position="406"/>
        <end position="423"/>
    </location>
</feature>
<feature type="transmembrane region" description="Helical" evidence="1">
    <location>
        <begin position="218"/>
        <end position="242"/>
    </location>
</feature>
<feature type="transmembrane region" description="Helical" evidence="1">
    <location>
        <begin position="677"/>
        <end position="701"/>
    </location>
</feature>
<feature type="transmembrane region" description="Helical" evidence="1">
    <location>
        <begin position="631"/>
        <end position="649"/>
    </location>
</feature>
<reference evidence="2 3" key="1">
    <citation type="submission" date="2011-01" db="EMBL/GenBank/DDBJ databases">
        <title>Whole genome sequence of Amphibacillus xylinus NBRC 15112.</title>
        <authorList>
            <person name="Nakazawa H."/>
            <person name="Katano Y."/>
            <person name="Nakamura S."/>
            <person name="Sasagawa M."/>
            <person name="Fukada J."/>
            <person name="Arai T."/>
            <person name="Sasakura N."/>
            <person name="Mochizuki D."/>
            <person name="Hosoyama A."/>
            <person name="Harada K."/>
            <person name="Horikawa H."/>
            <person name="Kato Y."/>
            <person name="Harada T."/>
            <person name="Sasaki K."/>
            <person name="Sekiguchi M."/>
            <person name="Hodoyama M."/>
            <person name="Nishiko R."/>
            <person name="Narita H."/>
            <person name="Hanamaki A."/>
            <person name="Hata C."/>
            <person name="Konno Y."/>
            <person name="Niimura Y."/>
            <person name="Yamazaki S."/>
            <person name="Fujita N."/>
        </authorList>
    </citation>
    <scope>NUCLEOTIDE SEQUENCE [LARGE SCALE GENOMIC DNA]</scope>
    <source>
        <strain evidence="3">ATCC 51415 / DSM 6626 / JCM 7361 / LMG 17667 / NBRC 15112 / Ep01</strain>
    </source>
</reference>
<dbReference type="EMBL" id="AP012050">
    <property type="protein sequence ID" value="BAM48321.1"/>
    <property type="molecule type" value="Genomic_DNA"/>
</dbReference>
<dbReference type="OrthoDB" id="2446350at2"/>
<dbReference type="HOGENOM" id="CLU_348404_0_0_9"/>
<dbReference type="STRING" id="698758.AXY_21890"/>
<feature type="transmembrane region" description="Helical" evidence="1">
    <location>
        <begin position="173"/>
        <end position="193"/>
    </location>
</feature>
<dbReference type="KEGG" id="axl:AXY_21890"/>